<evidence type="ECO:0000259" key="5">
    <source>
        <dbReference type="Pfam" id="PF25201"/>
    </source>
</evidence>
<organism evidence="6 7">
    <name type="scientific">Pseudomonas protegens (strain DSM 19095 / LMG 27888 / CFBP 6595 / CHA0)</name>
    <dbReference type="NCBI Taxonomy" id="1124983"/>
    <lineage>
        <taxon>Bacteria</taxon>
        <taxon>Pseudomonadati</taxon>
        <taxon>Pseudomonadota</taxon>
        <taxon>Gammaproteobacteria</taxon>
        <taxon>Pseudomonadales</taxon>
        <taxon>Pseudomonadaceae</taxon>
        <taxon>Pseudomonas</taxon>
    </lineage>
</organism>
<dbReference type="InterPro" id="IPR004843">
    <property type="entry name" value="Calcineurin-like_PHP"/>
</dbReference>
<evidence type="ECO:0000256" key="2">
    <source>
        <dbReference type="ARBA" id="ARBA00022801"/>
    </source>
</evidence>
<reference evidence="7" key="1">
    <citation type="journal article" date="2014" name="Genome Announc.">
        <title>Full-genome sequence of the plant growth-promoting bacterium Pseudomonas protegens CHA0.</title>
        <authorList>
            <person name="Jousset A."/>
            <person name="Schuldes J."/>
            <person name="Keel C."/>
            <person name="Maurhofer M."/>
            <person name="Daniel R."/>
            <person name="Scheu S."/>
            <person name="Thuermer A."/>
        </authorList>
    </citation>
    <scope>NUCLEOTIDE SEQUENCE [LARGE SCALE GENOMIC DNA]</scope>
    <source>
        <strain evidence="7">DSM 19095 / LMG 27888 / CFBP 6595 / CHA0</strain>
    </source>
</reference>
<dbReference type="Gene3D" id="3.40.50.300">
    <property type="entry name" value="P-loop containing nucleotide triphosphate hydrolases"/>
    <property type="match status" value="1"/>
</dbReference>
<evidence type="ECO:0008006" key="8">
    <source>
        <dbReference type="Google" id="ProtNLM"/>
    </source>
</evidence>
<evidence type="ECO:0000313" key="6">
    <source>
        <dbReference type="EMBL" id="AGL85481.1"/>
    </source>
</evidence>
<dbReference type="GeneID" id="57476700"/>
<dbReference type="RefSeq" id="WP_015636090.1">
    <property type="nucleotide sequence ID" value="NC_021237.1"/>
</dbReference>
<dbReference type="SUPFAM" id="SSF52540">
    <property type="entry name" value="P-loop containing nucleoside triphosphate hydrolases"/>
    <property type="match status" value="1"/>
</dbReference>
<dbReference type="eggNOG" id="COG1409">
    <property type="taxonomic scope" value="Bacteria"/>
</dbReference>
<feature type="region of interest" description="Disordered" evidence="3">
    <location>
        <begin position="331"/>
        <end position="360"/>
    </location>
</feature>
<dbReference type="InterPro" id="IPR057575">
    <property type="entry name" value="nSTAND6_dom"/>
</dbReference>
<gene>
    <name evidence="6" type="ORF">PFLCHA0_c37140</name>
</gene>
<dbReference type="SUPFAM" id="SSF56300">
    <property type="entry name" value="Metallo-dependent phosphatases"/>
    <property type="match status" value="1"/>
</dbReference>
<dbReference type="eggNOG" id="COG3842">
    <property type="taxonomic scope" value="Bacteria"/>
</dbReference>
<keyword evidence="1" id="KW-0479">Metal-binding</keyword>
<dbReference type="EMBL" id="CP003190">
    <property type="protein sequence ID" value="AGL85481.1"/>
    <property type="molecule type" value="Genomic_DNA"/>
</dbReference>
<dbReference type="GO" id="GO:0008758">
    <property type="term" value="F:UDP-2,3-diacylglucosamine hydrolase activity"/>
    <property type="evidence" value="ECO:0007669"/>
    <property type="project" value="TreeGrafter"/>
</dbReference>
<proteinExistence type="predicted"/>
<dbReference type="HOGENOM" id="CLU_284256_0_0_6"/>
<evidence type="ECO:0000259" key="4">
    <source>
        <dbReference type="Pfam" id="PF00149"/>
    </source>
</evidence>
<dbReference type="GO" id="GO:0016020">
    <property type="term" value="C:membrane"/>
    <property type="evidence" value="ECO:0007669"/>
    <property type="project" value="GOC"/>
</dbReference>
<dbReference type="SUPFAM" id="SSF48452">
    <property type="entry name" value="TPR-like"/>
    <property type="match status" value="1"/>
</dbReference>
<evidence type="ECO:0000256" key="3">
    <source>
        <dbReference type="SAM" id="MobiDB-lite"/>
    </source>
</evidence>
<name>A0A2C9EPE3_PSEPH</name>
<dbReference type="KEGG" id="pprc:PFLCHA0_c37140"/>
<dbReference type="AlphaFoldDB" id="A0A2C9EPE3"/>
<feature type="domain" description="Calcineurin-like phosphoesterase" evidence="4">
    <location>
        <begin position="10"/>
        <end position="258"/>
    </location>
</feature>
<dbReference type="Proteomes" id="UP000013940">
    <property type="component" value="Chromosome"/>
</dbReference>
<dbReference type="GO" id="GO:0046872">
    <property type="term" value="F:metal ion binding"/>
    <property type="evidence" value="ECO:0007669"/>
    <property type="project" value="UniProtKB-KW"/>
</dbReference>
<dbReference type="Gene3D" id="1.25.40.10">
    <property type="entry name" value="Tetratricopeptide repeat domain"/>
    <property type="match status" value="1"/>
</dbReference>
<dbReference type="Pfam" id="PF00149">
    <property type="entry name" value="Metallophos"/>
    <property type="match status" value="1"/>
</dbReference>
<dbReference type="PANTHER" id="PTHR31302:SF31">
    <property type="entry name" value="PHOSPHODIESTERASE YAEI"/>
    <property type="match status" value="1"/>
</dbReference>
<dbReference type="InterPro" id="IPR029052">
    <property type="entry name" value="Metallo-depent_PP-like"/>
</dbReference>
<dbReference type="InterPro" id="IPR011990">
    <property type="entry name" value="TPR-like_helical_dom_sf"/>
</dbReference>
<dbReference type="InterPro" id="IPR027417">
    <property type="entry name" value="P-loop_NTPase"/>
</dbReference>
<feature type="domain" description="Novel STAND NTPase 6" evidence="5">
    <location>
        <begin position="361"/>
        <end position="507"/>
    </location>
</feature>
<evidence type="ECO:0000256" key="1">
    <source>
        <dbReference type="ARBA" id="ARBA00022723"/>
    </source>
</evidence>
<evidence type="ECO:0000313" key="7">
    <source>
        <dbReference type="Proteomes" id="UP000013940"/>
    </source>
</evidence>
<dbReference type="GO" id="GO:0009245">
    <property type="term" value="P:lipid A biosynthetic process"/>
    <property type="evidence" value="ECO:0007669"/>
    <property type="project" value="TreeGrafter"/>
</dbReference>
<dbReference type="PANTHER" id="PTHR31302">
    <property type="entry name" value="TRANSMEMBRANE PROTEIN WITH METALLOPHOSPHOESTERASE DOMAIN-RELATED"/>
    <property type="match status" value="1"/>
</dbReference>
<dbReference type="Gene3D" id="3.60.21.10">
    <property type="match status" value="1"/>
</dbReference>
<protein>
    <recommendedName>
        <fullName evidence="8">Calcineurin-like phosphoesterase domain-containing protein</fullName>
    </recommendedName>
</protein>
<sequence length="1093" mass="125135">MPTQNKLHWLHLSDIHFHKNTAWSDNHTHSRLLSFLERKFQANDLPKPQLIFCTGDIAFGQTADCPMAEQYQPAKQFFDQLLALCGLERDRLFVVPGNHDVNRKKVLQGQQRHLWEMAKNPVQYTREISSRFASLSAEFKEDMRRMEDYGVFVAEYLPHQHDPVRHLYARQVTVNGIKVGIAGFNSAWSCFNDSDKGQMWLGAEWQFNHMHGALEGADLKIGLIHHPRDWFNQAETQIIKQRKAHDFQFWLHGHSHNPWLEPGQRLIKLEAGAIGADTDDQFGFNLVSLDLQQGSGVAHLFEYKNGWKVQTVADMAEDGHWHFKHSALVAPSSEVSDSTETPPLPTPENPPAEEAPKPTELFGRDKLIASLTTALKEKPCIALHGLSGNGKTTLIKALHRQAAFQRTVFVDIHSSRQMTAGELFRRLLDALSNRREDPQPPSGSVEEQAKELKRLYPHAQTAFIWINGAHLLFENAQWRNPQIHTLLAALRQAFPDWRWAYELSEKPEEGSFGRDCTIQEIPGLDRAGLAALLAARAPNEKKAEWTYTGNNLKALYQWLGGGQGGTAHTLAIELLATIAIERKSSPLAVYQNLRQEVIERLDEKLLSIIHDEVLSGAEQQLLKVLALYRNSIPQDHADYLEDRLCIKDAWQNLRRRGLLPLDNNKDHYLHGFIASWTRQKKMAIKDAELTPDYAENIPENVAQMHLLIAQCWQRQIGRQKEQINFQRANETFYHLLCCNELGNIEEWIDHLVGKDTGWSNEALWAIYHRRRNANESIERQQEVLQLLTNIHPREHMAQRFLGECLQKTKGKSCNEALQAFERALELSPQFPPYLANLGKLLLGRGKSGAEEFLRRLEEHQEAYPEAIDHHVQSIQNRCQQLVGDENEAALQRRQAINNGSKNPAFYNEEARYQLEQCNDANEALRLLDLADKHQCSNDYSITLRGKVLEKLDRAAEASDQRRQVIDSGSKNTVIYNDEAQYQLDQCNDAEEALRILDLANKHQCIPDNYIENIRGKVLEKLNRGTEASSLRMTRIKAGTRDPVLYADEASYQMEKLNNPEEALRLLDLACMHNCDNHVTQNIRRTALLRKNQR</sequence>
<dbReference type="Pfam" id="PF25201">
    <property type="entry name" value="nSTAND6"/>
    <property type="match status" value="1"/>
</dbReference>
<dbReference type="SUPFAM" id="SSF48439">
    <property type="entry name" value="Protein prenylyltransferase"/>
    <property type="match status" value="1"/>
</dbReference>
<keyword evidence="2" id="KW-0378">Hydrolase</keyword>
<dbReference type="eggNOG" id="COG0457">
    <property type="taxonomic scope" value="Bacteria"/>
</dbReference>
<accession>A0A2C9EPE3</accession>
<dbReference type="InterPro" id="IPR051158">
    <property type="entry name" value="Metallophosphoesterase_sf"/>
</dbReference>